<gene>
    <name evidence="2" type="ORF">EMEDMD4_1280019</name>
</gene>
<dbReference type="RefSeq" id="WP_180161512.1">
    <property type="nucleotide sequence ID" value="NZ_CABFNB010000033.1"/>
</dbReference>
<protein>
    <submittedName>
        <fullName evidence="2">Copper chaperone</fullName>
    </submittedName>
</protein>
<proteinExistence type="predicted"/>
<dbReference type="AlphaFoldDB" id="A0A508WR73"/>
<dbReference type="Pfam" id="PF00403">
    <property type="entry name" value="HMA"/>
    <property type="match status" value="1"/>
</dbReference>
<evidence type="ECO:0000259" key="1">
    <source>
        <dbReference type="PROSITE" id="PS50846"/>
    </source>
</evidence>
<feature type="domain" description="HMA" evidence="1">
    <location>
        <begin position="1"/>
        <end position="59"/>
    </location>
</feature>
<dbReference type="GO" id="GO:0046872">
    <property type="term" value="F:metal ion binding"/>
    <property type="evidence" value="ECO:0007669"/>
    <property type="project" value="InterPro"/>
</dbReference>
<dbReference type="EMBL" id="CABFNB010000033">
    <property type="protein sequence ID" value="VTZ59832.1"/>
    <property type="molecule type" value="Genomic_DNA"/>
</dbReference>
<reference evidence="2" key="1">
    <citation type="submission" date="2019-06" db="EMBL/GenBank/DDBJ databases">
        <authorList>
            <person name="Le Quere A."/>
            <person name="Colella S."/>
        </authorList>
    </citation>
    <scope>NUCLEOTIDE SEQUENCE</scope>
    <source>
        <strain evidence="2">EmedicaeMD41</strain>
    </source>
</reference>
<organism evidence="2">
    <name type="scientific">Sinorhizobium medicae</name>
    <dbReference type="NCBI Taxonomy" id="110321"/>
    <lineage>
        <taxon>Bacteria</taxon>
        <taxon>Pseudomonadati</taxon>
        <taxon>Pseudomonadota</taxon>
        <taxon>Alphaproteobacteria</taxon>
        <taxon>Hyphomicrobiales</taxon>
        <taxon>Rhizobiaceae</taxon>
        <taxon>Sinorhizobium/Ensifer group</taxon>
        <taxon>Sinorhizobium</taxon>
    </lineage>
</organism>
<sequence>MYHIPDMICGAGAVEKAVKSVDPNAKVAVDLDAKTASIDSPVSSDAFVSAIEEAGYQASFKKACCGPVA</sequence>
<dbReference type="CDD" id="cd00371">
    <property type="entry name" value="HMA"/>
    <property type="match status" value="1"/>
</dbReference>
<name>A0A508WR73_9HYPH</name>
<accession>A0A508WR73</accession>
<dbReference type="SUPFAM" id="SSF55008">
    <property type="entry name" value="HMA, heavy metal-associated domain"/>
    <property type="match status" value="1"/>
</dbReference>
<dbReference type="InterPro" id="IPR036163">
    <property type="entry name" value="HMA_dom_sf"/>
</dbReference>
<dbReference type="PROSITE" id="PS50846">
    <property type="entry name" value="HMA_2"/>
    <property type="match status" value="1"/>
</dbReference>
<evidence type="ECO:0000313" key="2">
    <source>
        <dbReference type="EMBL" id="VTZ59832.1"/>
    </source>
</evidence>
<dbReference type="InterPro" id="IPR006121">
    <property type="entry name" value="HMA_dom"/>
</dbReference>
<dbReference type="Gene3D" id="3.30.70.100">
    <property type="match status" value="1"/>
</dbReference>
<dbReference type="Proteomes" id="UP000507954">
    <property type="component" value="Unassembled WGS sequence"/>
</dbReference>